<keyword evidence="3" id="KW-1185">Reference proteome</keyword>
<sequence length="86" mass="9330">MKLTKQDGLGAAAGEAVPGFGERNADFQNADKTAGKASSEACVDAEAAFMTMLLPKKQFDFGSHNKMHRKSRRVFRIGCPTPSFYS</sequence>
<reference evidence="2 3" key="1">
    <citation type="submission" date="2023-07" db="EMBL/GenBank/DDBJ databases">
        <title>Sorghum-associated microbial communities from plants grown in Nebraska, USA.</title>
        <authorList>
            <person name="Schachtman D."/>
        </authorList>
    </citation>
    <scope>NUCLEOTIDE SEQUENCE [LARGE SCALE GENOMIC DNA]</scope>
    <source>
        <strain evidence="2 3">DS1316</strain>
    </source>
</reference>
<feature type="region of interest" description="Disordered" evidence="1">
    <location>
        <begin position="1"/>
        <end position="24"/>
    </location>
</feature>
<dbReference type="Proteomes" id="UP001264340">
    <property type="component" value="Unassembled WGS sequence"/>
</dbReference>
<dbReference type="EMBL" id="JAVDRP010000014">
    <property type="protein sequence ID" value="MDR6411987.1"/>
    <property type="molecule type" value="Genomic_DNA"/>
</dbReference>
<protein>
    <submittedName>
        <fullName evidence="2">Uncharacterized protein</fullName>
    </submittedName>
</protein>
<dbReference type="RefSeq" id="WP_310125641.1">
    <property type="nucleotide sequence ID" value="NZ_JAVDQV010000017.1"/>
</dbReference>
<gene>
    <name evidence="2" type="ORF">J2804_005421</name>
</gene>
<comment type="caution">
    <text evidence="2">The sequence shown here is derived from an EMBL/GenBank/DDBJ whole genome shotgun (WGS) entry which is preliminary data.</text>
</comment>
<evidence type="ECO:0000256" key="1">
    <source>
        <dbReference type="SAM" id="MobiDB-lite"/>
    </source>
</evidence>
<evidence type="ECO:0000313" key="3">
    <source>
        <dbReference type="Proteomes" id="UP001264340"/>
    </source>
</evidence>
<accession>A0ABU1LZ02</accession>
<proteinExistence type="predicted"/>
<name>A0ABU1LZ02_9BURK</name>
<evidence type="ECO:0000313" key="2">
    <source>
        <dbReference type="EMBL" id="MDR6411987.1"/>
    </source>
</evidence>
<organism evidence="2 3">
    <name type="scientific">Paraburkholderia terricola</name>
    <dbReference type="NCBI Taxonomy" id="169427"/>
    <lineage>
        <taxon>Bacteria</taxon>
        <taxon>Pseudomonadati</taxon>
        <taxon>Pseudomonadota</taxon>
        <taxon>Betaproteobacteria</taxon>
        <taxon>Burkholderiales</taxon>
        <taxon>Burkholderiaceae</taxon>
        <taxon>Paraburkholderia</taxon>
    </lineage>
</organism>